<protein>
    <submittedName>
        <fullName evidence="4">Hydantoinase/oxoprolinase family protein</fullName>
    </submittedName>
</protein>
<sequence>MSIGTKDKARKWMVGSDVGGTFTDLTMLDKESGTVLTGKILTTPDDPSRAIFNGLDQMAKQYGLELKDVETFIHGTTLIANTMIERKGVPTGLITTEGYRDVIEIGNEMRFDIFDLFLKKMEPLVPRYLRREVRERLDSEGGVLVPFHEEDVRQAAALFKEQGITSVAIAFLNSYRNPTHEKLAEQILLEEMPGVSVSLSSDVAPEIRELERFSTTIANAYVKPLLRTYIAKQEQSLAAYGTDASVNVVMSNGGLTDAESAAAYPIRLIESGPAAGVIAAAFHGRMAGESDIIAFDMGGTTAKMCLVRDGSPNRVYEFEAARLQRFKKGSGVQLRIPVMEMIEIGAGGGSIAHLDNMNMLKIGPESAGSVPGPACYKLGGENPVVTDADLLLGYLDPDYFLGGDMKLSVELAEKAIAQKVASPLSIDVIEAAAGIHEIVNHNMVSAARIHIAEKGTDPRKFSLVATGGAGPVHAYGIARLLGLSRIVCPPATGVASAAGMLVAPPMVELGRSYVSSLGSLDWSYLRSLFADMRRKAAEGLLRVGVKEEEIETLCTAEMRYAGQGYEIAVSFPEAMLADEDANVLEAAFLKEYEAAFGHCPQGVSLEIINLRLRAFAPEQVSRLRFNRYDPDGTKALKGHRRVYFHELKAFAETAVYDRYRLVPGTSVPGPAVIEERESTVVAGPNTTIQVDDHLNLIINLH</sequence>
<feature type="domain" description="Hydantoinase A/oxoprolinase" evidence="1">
    <location>
        <begin position="212"/>
        <end position="505"/>
    </location>
</feature>
<dbReference type="GO" id="GO:0017168">
    <property type="term" value="F:5-oxoprolinase (ATP-hydrolyzing) activity"/>
    <property type="evidence" value="ECO:0007669"/>
    <property type="project" value="TreeGrafter"/>
</dbReference>
<keyword evidence="5" id="KW-1185">Reference proteome</keyword>
<dbReference type="PANTHER" id="PTHR11365">
    <property type="entry name" value="5-OXOPROLINASE RELATED"/>
    <property type="match status" value="1"/>
</dbReference>
<gene>
    <name evidence="4" type="ORF">DQG23_22265</name>
</gene>
<dbReference type="InterPro" id="IPR043129">
    <property type="entry name" value="ATPase_NBD"/>
</dbReference>
<dbReference type="Pfam" id="PF01968">
    <property type="entry name" value="Hydantoinase_A"/>
    <property type="match status" value="1"/>
</dbReference>
<dbReference type="InterPro" id="IPR008040">
    <property type="entry name" value="Hydant_A_N"/>
</dbReference>
<dbReference type="PANTHER" id="PTHR11365:SF23">
    <property type="entry name" value="HYPOTHETICAL 5-OXOPROLINASE (EUROFUNG)-RELATED"/>
    <property type="match status" value="1"/>
</dbReference>
<evidence type="ECO:0000259" key="3">
    <source>
        <dbReference type="Pfam" id="PF19278"/>
    </source>
</evidence>
<feature type="domain" description="Acetophenone carboxylase-like C-terminal" evidence="3">
    <location>
        <begin position="525"/>
        <end position="693"/>
    </location>
</feature>
<organism evidence="4 5">
    <name type="scientific">Paenibacillus contaminans</name>
    <dbReference type="NCBI Taxonomy" id="450362"/>
    <lineage>
        <taxon>Bacteria</taxon>
        <taxon>Bacillati</taxon>
        <taxon>Bacillota</taxon>
        <taxon>Bacilli</taxon>
        <taxon>Bacillales</taxon>
        <taxon>Paenibacillaceae</taxon>
        <taxon>Paenibacillus</taxon>
    </lineage>
</organism>
<name>A0A329MHM8_9BACL</name>
<dbReference type="EMBL" id="QMFB01000013">
    <property type="protein sequence ID" value="RAV19260.1"/>
    <property type="molecule type" value="Genomic_DNA"/>
</dbReference>
<dbReference type="AlphaFoldDB" id="A0A329MHM8"/>
<dbReference type="RefSeq" id="WP_113033078.1">
    <property type="nucleotide sequence ID" value="NZ_QMFB01000013.1"/>
</dbReference>
<evidence type="ECO:0000259" key="1">
    <source>
        <dbReference type="Pfam" id="PF01968"/>
    </source>
</evidence>
<dbReference type="InterPro" id="IPR002821">
    <property type="entry name" value="Hydantoinase_A"/>
</dbReference>
<dbReference type="Pfam" id="PF19278">
    <property type="entry name" value="Hydant_A_C"/>
    <property type="match status" value="1"/>
</dbReference>
<feature type="domain" description="Hydantoinase/oxoprolinase N-terminal" evidence="2">
    <location>
        <begin position="14"/>
        <end position="191"/>
    </location>
</feature>
<dbReference type="Proteomes" id="UP000250369">
    <property type="component" value="Unassembled WGS sequence"/>
</dbReference>
<reference evidence="4 5" key="1">
    <citation type="journal article" date="2009" name="Int. J. Syst. Evol. Microbiol.">
        <title>Paenibacillus contaminans sp. nov., isolated from a contaminated laboratory plate.</title>
        <authorList>
            <person name="Chou J.H."/>
            <person name="Lee J.H."/>
            <person name="Lin M.C."/>
            <person name="Chang P.S."/>
            <person name="Arun A.B."/>
            <person name="Young C.C."/>
            <person name="Chen W.M."/>
        </authorList>
    </citation>
    <scope>NUCLEOTIDE SEQUENCE [LARGE SCALE GENOMIC DNA]</scope>
    <source>
        <strain evidence="4 5">CKOBP-6</strain>
    </source>
</reference>
<dbReference type="InterPro" id="IPR049517">
    <property type="entry name" value="ACX-like_C"/>
</dbReference>
<dbReference type="InterPro" id="IPR045079">
    <property type="entry name" value="Oxoprolinase-like"/>
</dbReference>
<dbReference type="GO" id="GO:0005829">
    <property type="term" value="C:cytosol"/>
    <property type="evidence" value="ECO:0007669"/>
    <property type="project" value="TreeGrafter"/>
</dbReference>
<dbReference type="GO" id="GO:0006749">
    <property type="term" value="P:glutathione metabolic process"/>
    <property type="evidence" value="ECO:0007669"/>
    <property type="project" value="TreeGrafter"/>
</dbReference>
<comment type="caution">
    <text evidence="4">The sequence shown here is derived from an EMBL/GenBank/DDBJ whole genome shotgun (WGS) entry which is preliminary data.</text>
</comment>
<dbReference type="OrthoDB" id="9768323at2"/>
<proteinExistence type="predicted"/>
<evidence type="ECO:0000313" key="4">
    <source>
        <dbReference type="EMBL" id="RAV19260.1"/>
    </source>
</evidence>
<evidence type="ECO:0000313" key="5">
    <source>
        <dbReference type="Proteomes" id="UP000250369"/>
    </source>
</evidence>
<accession>A0A329MHM8</accession>
<dbReference type="SUPFAM" id="SSF53067">
    <property type="entry name" value="Actin-like ATPase domain"/>
    <property type="match status" value="1"/>
</dbReference>
<evidence type="ECO:0000259" key="2">
    <source>
        <dbReference type="Pfam" id="PF05378"/>
    </source>
</evidence>
<dbReference type="Pfam" id="PF05378">
    <property type="entry name" value="Hydant_A_N"/>
    <property type="match status" value="1"/>
</dbReference>